<dbReference type="SUPFAM" id="SSF81901">
    <property type="entry name" value="HCP-like"/>
    <property type="match status" value="2"/>
</dbReference>
<dbReference type="Pfam" id="PF08238">
    <property type="entry name" value="Sel1"/>
    <property type="match status" value="4"/>
</dbReference>
<keyword evidence="3" id="KW-1133">Transmembrane helix</keyword>
<dbReference type="NCBIfam" id="TIGR01352">
    <property type="entry name" value="tonB_Cterm"/>
    <property type="match status" value="1"/>
</dbReference>
<name>A0A9X2HYL9_9GAMM</name>
<dbReference type="InterPro" id="IPR006260">
    <property type="entry name" value="TonB/TolA_C"/>
</dbReference>
<dbReference type="EMBL" id="JAMFTH010000005">
    <property type="protein sequence ID" value="MCP8900430.1"/>
    <property type="molecule type" value="Genomic_DNA"/>
</dbReference>
<reference evidence="7" key="2">
    <citation type="submission" date="2023-01" db="EMBL/GenBank/DDBJ databases">
        <title>Gilvimarinus xylanilyticus HB14 isolated from Caulerpa lentillifera aquaculture base in Hainan, China.</title>
        <authorList>
            <person name="Zhang Y.-J."/>
        </authorList>
    </citation>
    <scope>NUCLEOTIDE SEQUENCE</scope>
    <source>
        <strain evidence="7">HB14</strain>
    </source>
</reference>
<feature type="chain" id="PRO_5040839153" evidence="5">
    <location>
        <begin position="24"/>
        <end position="471"/>
    </location>
</feature>
<organism evidence="7 8">
    <name type="scientific">Gilvimarinus xylanilyticus</name>
    <dbReference type="NCBI Taxonomy" id="2944139"/>
    <lineage>
        <taxon>Bacteria</taxon>
        <taxon>Pseudomonadati</taxon>
        <taxon>Pseudomonadota</taxon>
        <taxon>Gammaproteobacteria</taxon>
        <taxon>Cellvibrionales</taxon>
        <taxon>Cellvibrionaceae</taxon>
        <taxon>Gilvimarinus</taxon>
    </lineage>
</organism>
<accession>A0A9X2HYL9</accession>
<gene>
    <name evidence="7" type="ORF">M6D89_14080</name>
</gene>
<protein>
    <submittedName>
        <fullName evidence="7">TonB family protein</fullName>
    </submittedName>
</protein>
<dbReference type="Pfam" id="PF03544">
    <property type="entry name" value="TonB_C"/>
    <property type="match status" value="1"/>
</dbReference>
<comment type="subcellular location">
    <subcellularLocation>
        <location evidence="1">Membrane</location>
        <topology evidence="1">Single-pass membrane protein</topology>
    </subcellularLocation>
</comment>
<keyword evidence="4" id="KW-0472">Membrane</keyword>
<evidence type="ECO:0000256" key="3">
    <source>
        <dbReference type="ARBA" id="ARBA00022989"/>
    </source>
</evidence>
<dbReference type="GO" id="GO:0016020">
    <property type="term" value="C:membrane"/>
    <property type="evidence" value="ECO:0007669"/>
    <property type="project" value="UniProtKB-SubCell"/>
</dbReference>
<feature type="signal peptide" evidence="5">
    <location>
        <begin position="1"/>
        <end position="23"/>
    </location>
</feature>
<dbReference type="SUPFAM" id="SSF74653">
    <property type="entry name" value="TolA/TonB C-terminal domain"/>
    <property type="match status" value="1"/>
</dbReference>
<dbReference type="GO" id="GO:0055085">
    <property type="term" value="P:transmembrane transport"/>
    <property type="evidence" value="ECO:0007669"/>
    <property type="project" value="InterPro"/>
</dbReference>
<evidence type="ECO:0000256" key="5">
    <source>
        <dbReference type="SAM" id="SignalP"/>
    </source>
</evidence>
<reference evidence="7" key="1">
    <citation type="submission" date="2022-05" db="EMBL/GenBank/DDBJ databases">
        <authorList>
            <person name="Sun H.-N."/>
        </authorList>
    </citation>
    <scope>NUCLEOTIDE SEQUENCE</scope>
    <source>
        <strain evidence="7">HB14</strain>
    </source>
</reference>
<dbReference type="Proteomes" id="UP001139319">
    <property type="component" value="Unassembled WGS sequence"/>
</dbReference>
<sequence length="471" mass="52630">MRIMKLQVFSVIAWAMMSLSTHADMRLGAKYYKNGEMDKAYKEFKLASAYGDANAQYNLAAMYYRGQHVEKSLTQSYAWFALAASNGNPDAGNVATKLYGQLSDELKLQADADKQKLLSEYSQNNVLDALSPELSMGSVVNESYKVVRRVAPEYPRSLLRRGVSGWADVIFTIAEDGSTRDHTILYSSNKRFDTPAIQAVRGWLYEPRTIQGEAVATPGVRNRIVFQLKDSYVKESGVERMLANQRAEAESGDAAQQFTYGYTLGATRSFTVQMKNRDGDEVQIKGLDENANAWYERAAENNHPAAAYFLGLNTLQGRFCEKDSFKSAGWLYRAAMLGSAEAKYALAIEYLGGASFTKDETKGAFWLADAAETLVPAKLRYAKYLATAEDPARRDVALARSYLDEVDSDYVDELTYYEVAATVSAAEGKQKEALKWQKKAVAEAKYLDVPIEYYQDILQRYAQKAYSSQST</sequence>
<evidence type="ECO:0000256" key="4">
    <source>
        <dbReference type="ARBA" id="ARBA00023136"/>
    </source>
</evidence>
<evidence type="ECO:0000313" key="7">
    <source>
        <dbReference type="EMBL" id="MCP8900430.1"/>
    </source>
</evidence>
<dbReference type="Gene3D" id="1.25.40.10">
    <property type="entry name" value="Tetratricopeptide repeat domain"/>
    <property type="match status" value="2"/>
</dbReference>
<comment type="caution">
    <text evidence="7">The sequence shown here is derived from an EMBL/GenBank/DDBJ whole genome shotgun (WGS) entry which is preliminary data.</text>
</comment>
<dbReference type="SMART" id="SM00671">
    <property type="entry name" value="SEL1"/>
    <property type="match status" value="4"/>
</dbReference>
<proteinExistence type="predicted"/>
<evidence type="ECO:0000313" key="8">
    <source>
        <dbReference type="Proteomes" id="UP001139319"/>
    </source>
</evidence>
<keyword evidence="8" id="KW-1185">Reference proteome</keyword>
<feature type="domain" description="TonB C-terminal" evidence="6">
    <location>
        <begin position="139"/>
        <end position="235"/>
    </location>
</feature>
<keyword evidence="5" id="KW-0732">Signal</keyword>
<dbReference type="InterPro" id="IPR006597">
    <property type="entry name" value="Sel1-like"/>
</dbReference>
<evidence type="ECO:0000256" key="2">
    <source>
        <dbReference type="ARBA" id="ARBA00022692"/>
    </source>
</evidence>
<dbReference type="RefSeq" id="WP_253968722.1">
    <property type="nucleotide sequence ID" value="NZ_JAMFTH010000005.1"/>
</dbReference>
<dbReference type="PANTHER" id="PTHR11102">
    <property type="entry name" value="SEL-1-LIKE PROTEIN"/>
    <property type="match status" value="1"/>
</dbReference>
<dbReference type="InterPro" id="IPR011990">
    <property type="entry name" value="TPR-like_helical_dom_sf"/>
</dbReference>
<dbReference type="InterPro" id="IPR050767">
    <property type="entry name" value="Sel1_AlgK"/>
</dbReference>
<dbReference type="InterPro" id="IPR037682">
    <property type="entry name" value="TonB_C"/>
</dbReference>
<keyword evidence="2" id="KW-0812">Transmembrane</keyword>
<dbReference type="AlphaFoldDB" id="A0A9X2HYL9"/>
<evidence type="ECO:0000256" key="1">
    <source>
        <dbReference type="ARBA" id="ARBA00004167"/>
    </source>
</evidence>
<evidence type="ECO:0000259" key="6">
    <source>
        <dbReference type="PROSITE" id="PS52015"/>
    </source>
</evidence>
<dbReference type="PROSITE" id="PS52015">
    <property type="entry name" value="TONB_CTD"/>
    <property type="match status" value="1"/>
</dbReference>
<dbReference type="PANTHER" id="PTHR11102:SF160">
    <property type="entry name" value="ERAD-ASSOCIATED E3 UBIQUITIN-PROTEIN LIGASE COMPONENT HRD3"/>
    <property type="match status" value="1"/>
</dbReference>
<dbReference type="Gene3D" id="3.30.1150.10">
    <property type="match status" value="1"/>
</dbReference>